<dbReference type="PRINTS" id="PR00344">
    <property type="entry name" value="BCTRLSENSOR"/>
</dbReference>
<dbReference type="Gene3D" id="1.10.287.130">
    <property type="match status" value="1"/>
</dbReference>
<feature type="domain" description="Histidine kinase" evidence="4">
    <location>
        <begin position="155"/>
        <end position="375"/>
    </location>
</feature>
<keyword evidence="5" id="KW-0808">Transferase</keyword>
<dbReference type="InterPro" id="IPR003594">
    <property type="entry name" value="HATPase_dom"/>
</dbReference>
<dbReference type="InterPro" id="IPR004358">
    <property type="entry name" value="Sig_transdc_His_kin-like_C"/>
</dbReference>
<evidence type="ECO:0000313" key="5">
    <source>
        <dbReference type="EMBL" id="MEX6502745.1"/>
    </source>
</evidence>
<dbReference type="InterPro" id="IPR036097">
    <property type="entry name" value="HisK_dim/P_sf"/>
</dbReference>
<dbReference type="SMART" id="SM00387">
    <property type="entry name" value="HATPase_c"/>
    <property type="match status" value="1"/>
</dbReference>
<dbReference type="InterPro" id="IPR003661">
    <property type="entry name" value="HisK_dim/P_dom"/>
</dbReference>
<dbReference type="Proteomes" id="UP001560296">
    <property type="component" value="Unassembled WGS sequence"/>
</dbReference>
<gene>
    <name evidence="5" type="ORF">AB5S05_11775</name>
</gene>
<comment type="catalytic activity">
    <reaction evidence="1">
        <text>ATP + protein L-histidine = ADP + protein N-phospho-L-histidine.</text>
        <dbReference type="EC" id="2.7.13.3"/>
    </reaction>
</comment>
<evidence type="ECO:0000313" key="6">
    <source>
        <dbReference type="Proteomes" id="UP001560296"/>
    </source>
</evidence>
<dbReference type="RefSeq" id="WP_369287713.1">
    <property type="nucleotide sequence ID" value="NZ_JBFTEG010000008.1"/>
</dbReference>
<comment type="caution">
    <text evidence="5">The sequence shown here is derived from an EMBL/GenBank/DDBJ whole genome shotgun (WGS) entry which is preliminary data.</text>
</comment>
<dbReference type="SUPFAM" id="SSF55874">
    <property type="entry name" value="ATPase domain of HSP90 chaperone/DNA topoisomerase II/histidine kinase"/>
    <property type="match status" value="1"/>
</dbReference>
<proteinExistence type="predicted"/>
<dbReference type="SUPFAM" id="SSF47384">
    <property type="entry name" value="Homodimeric domain of signal transducing histidine kinase"/>
    <property type="match status" value="1"/>
</dbReference>
<keyword evidence="3" id="KW-0597">Phosphoprotein</keyword>
<dbReference type="GO" id="GO:0016301">
    <property type="term" value="F:kinase activity"/>
    <property type="evidence" value="ECO:0007669"/>
    <property type="project" value="UniProtKB-KW"/>
</dbReference>
<name>A0ABV3YVZ9_9PSED</name>
<evidence type="ECO:0000256" key="2">
    <source>
        <dbReference type="ARBA" id="ARBA00012438"/>
    </source>
</evidence>
<reference evidence="5 6" key="1">
    <citation type="submission" date="2024-07" db="EMBL/GenBank/DDBJ databases">
        <authorList>
            <person name="Li M."/>
        </authorList>
    </citation>
    <scope>NUCLEOTIDE SEQUENCE [LARGE SCALE GENOMIC DNA]</scope>
    <source>
        <strain evidence="5 6">25A3E</strain>
    </source>
</reference>
<organism evidence="5 6">
    <name type="scientific">Pseudomonas zhanjiangensis</name>
    <dbReference type="NCBI Taxonomy" id="3239015"/>
    <lineage>
        <taxon>Bacteria</taxon>
        <taxon>Pseudomonadati</taxon>
        <taxon>Pseudomonadota</taxon>
        <taxon>Gammaproteobacteria</taxon>
        <taxon>Pseudomonadales</taxon>
        <taxon>Pseudomonadaceae</taxon>
        <taxon>Pseudomonas</taxon>
    </lineage>
</organism>
<evidence type="ECO:0000259" key="4">
    <source>
        <dbReference type="PROSITE" id="PS50109"/>
    </source>
</evidence>
<dbReference type="PANTHER" id="PTHR43065">
    <property type="entry name" value="SENSOR HISTIDINE KINASE"/>
    <property type="match status" value="1"/>
</dbReference>
<dbReference type="PROSITE" id="PS50109">
    <property type="entry name" value="HIS_KIN"/>
    <property type="match status" value="1"/>
</dbReference>
<dbReference type="CDD" id="cd00082">
    <property type="entry name" value="HisKA"/>
    <property type="match status" value="1"/>
</dbReference>
<dbReference type="SMART" id="SM00388">
    <property type="entry name" value="HisKA"/>
    <property type="match status" value="1"/>
</dbReference>
<keyword evidence="5" id="KW-0418">Kinase</keyword>
<sequence length="375" mass="40868">MLSFEEDPRLDDLLPAEQRERLCLLLAALGGGSVALSESPREDAEPVELNLETLGWLHGELPAERRRAAARLLETILLQVAKYRLAANLHLDSTAASYAELQSRNRALHASRMRYKALAEQLQERVDAQVALVEQTQRQLYDSARLRAIGQLAAGVAHEINNPLGFISSNLRVACDYLDEVAGKLARDPDATLLLDDFRALLSESLAGGQRIANIVADLKTFSNIDQADFVPCDLNALLTSTCHLLQAETPRAQAIQLDLGELPKLAGFPAKLSQAFYNLLDNALKAVGEDGHIRVTSRDTRHAVEITIEDDGCGISEENLGRVFDPFFTTRDVGSGTGLGLCVTRDILAAHQGEIRLSSQVGLGTRATLRFALS</sequence>
<dbReference type="Gene3D" id="3.30.565.10">
    <property type="entry name" value="Histidine kinase-like ATPase, C-terminal domain"/>
    <property type="match status" value="1"/>
</dbReference>
<dbReference type="PANTHER" id="PTHR43065:SF50">
    <property type="entry name" value="HISTIDINE KINASE"/>
    <property type="match status" value="1"/>
</dbReference>
<dbReference type="EMBL" id="JBFTEG010000008">
    <property type="protein sequence ID" value="MEX6502745.1"/>
    <property type="molecule type" value="Genomic_DNA"/>
</dbReference>
<evidence type="ECO:0000256" key="3">
    <source>
        <dbReference type="ARBA" id="ARBA00022553"/>
    </source>
</evidence>
<dbReference type="InterPro" id="IPR036890">
    <property type="entry name" value="HATPase_C_sf"/>
</dbReference>
<dbReference type="Pfam" id="PF00512">
    <property type="entry name" value="HisKA"/>
    <property type="match status" value="1"/>
</dbReference>
<evidence type="ECO:0000256" key="1">
    <source>
        <dbReference type="ARBA" id="ARBA00000085"/>
    </source>
</evidence>
<protein>
    <recommendedName>
        <fullName evidence="2">histidine kinase</fullName>
        <ecNumber evidence="2">2.7.13.3</ecNumber>
    </recommendedName>
</protein>
<dbReference type="EC" id="2.7.13.3" evidence="2"/>
<dbReference type="Pfam" id="PF02518">
    <property type="entry name" value="HATPase_c"/>
    <property type="match status" value="1"/>
</dbReference>
<dbReference type="InterPro" id="IPR005467">
    <property type="entry name" value="His_kinase_dom"/>
</dbReference>
<keyword evidence="6" id="KW-1185">Reference proteome</keyword>
<accession>A0ABV3YVZ9</accession>